<reference evidence="1 2" key="1">
    <citation type="journal article" date="2012" name="BMC Genomics">
        <title>Tools to kill: Genome of one of the most destructive plant pathogenic fungi Macrophomina phaseolina.</title>
        <authorList>
            <person name="Islam M.S."/>
            <person name="Haque M.S."/>
            <person name="Islam M.M."/>
            <person name="Emdad E.M."/>
            <person name="Halim A."/>
            <person name="Hossen Q.M.M."/>
            <person name="Hossain M.Z."/>
            <person name="Ahmed B."/>
            <person name="Rahim S."/>
            <person name="Rahman M.S."/>
            <person name="Alam M.M."/>
            <person name="Hou S."/>
            <person name="Wan X."/>
            <person name="Saito J.A."/>
            <person name="Alam M."/>
        </authorList>
    </citation>
    <scope>NUCLEOTIDE SEQUENCE [LARGE SCALE GENOMIC DNA]</scope>
    <source>
        <strain evidence="1 2">MS6</strain>
    </source>
</reference>
<dbReference type="VEuPathDB" id="FungiDB:MPH_05010"/>
<dbReference type="HOGENOM" id="CLU_1886155_0_0_1"/>
<protein>
    <submittedName>
        <fullName evidence="1">Uncharacterized protein</fullName>
    </submittedName>
</protein>
<name>K2R5T9_MACPH</name>
<gene>
    <name evidence="1" type="ORF">MPH_05010</name>
</gene>
<dbReference type="Proteomes" id="UP000007129">
    <property type="component" value="Unassembled WGS sequence"/>
</dbReference>
<accession>K2R5T9</accession>
<evidence type="ECO:0000313" key="1">
    <source>
        <dbReference type="EMBL" id="EKG17756.1"/>
    </source>
</evidence>
<dbReference type="InParanoid" id="K2R5T9"/>
<organism evidence="1 2">
    <name type="scientific">Macrophomina phaseolina (strain MS6)</name>
    <name type="common">Charcoal rot fungus</name>
    <dbReference type="NCBI Taxonomy" id="1126212"/>
    <lineage>
        <taxon>Eukaryota</taxon>
        <taxon>Fungi</taxon>
        <taxon>Dikarya</taxon>
        <taxon>Ascomycota</taxon>
        <taxon>Pezizomycotina</taxon>
        <taxon>Dothideomycetes</taxon>
        <taxon>Dothideomycetes incertae sedis</taxon>
        <taxon>Botryosphaeriales</taxon>
        <taxon>Botryosphaeriaceae</taxon>
        <taxon>Macrophomina</taxon>
    </lineage>
</organism>
<dbReference type="EMBL" id="AHHD01000226">
    <property type="protein sequence ID" value="EKG17756.1"/>
    <property type="molecule type" value="Genomic_DNA"/>
</dbReference>
<proteinExistence type="predicted"/>
<sequence length="135" mass="16280">MHRWLLISFSSRTARRLGCTWRFKDPAFSTLDAISLRAGLCTAMNGHRKMRRLRFLRDIFEFLYYFYLLSRLKFPRSLVCYRGTFFFFFNHTLISRLSSGKGEHCMIRTGWFEILKGWLWSALETVYAMRRVPRN</sequence>
<dbReference type="AlphaFoldDB" id="K2R5T9"/>
<comment type="caution">
    <text evidence="1">The sequence shown here is derived from an EMBL/GenBank/DDBJ whole genome shotgun (WGS) entry which is preliminary data.</text>
</comment>
<evidence type="ECO:0000313" key="2">
    <source>
        <dbReference type="Proteomes" id="UP000007129"/>
    </source>
</evidence>